<keyword evidence="3" id="KW-0804">Transcription</keyword>
<dbReference type="Proteomes" id="UP000075288">
    <property type="component" value="Unassembled WGS sequence"/>
</dbReference>
<evidence type="ECO:0000256" key="3">
    <source>
        <dbReference type="ARBA" id="ARBA00023163"/>
    </source>
</evidence>
<dbReference type="Pfam" id="PF12833">
    <property type="entry name" value="HTH_18"/>
    <property type="match status" value="1"/>
</dbReference>
<dbReference type="Gene3D" id="1.10.10.60">
    <property type="entry name" value="Homeodomain-like"/>
    <property type="match status" value="1"/>
</dbReference>
<organism evidence="5 6">
    <name type="scientific">Heyndrickxia coagulans</name>
    <name type="common">Weizmannia coagulans</name>
    <dbReference type="NCBI Taxonomy" id="1398"/>
    <lineage>
        <taxon>Bacteria</taxon>
        <taxon>Bacillati</taxon>
        <taxon>Bacillota</taxon>
        <taxon>Bacilli</taxon>
        <taxon>Bacillales</taxon>
        <taxon>Bacillaceae</taxon>
        <taxon>Heyndrickxia</taxon>
    </lineage>
</organism>
<reference evidence="5 6" key="1">
    <citation type="submission" date="2016-01" db="EMBL/GenBank/DDBJ databases">
        <title>Genome Sequences of Twelve Sporeforming Bacillus Species Isolated from Foods.</title>
        <authorList>
            <person name="Berendsen E.M."/>
            <person name="Wells-Bennik M.H."/>
            <person name="Krawcyk A.O."/>
            <person name="De Jong A."/>
            <person name="Holsappel S."/>
            <person name="Eijlander R.T."/>
            <person name="Kuipers O.P."/>
        </authorList>
    </citation>
    <scope>NUCLEOTIDE SEQUENCE [LARGE SCALE GENOMIC DNA]</scope>
    <source>
        <strain evidence="5 6">B4098</strain>
    </source>
</reference>
<proteinExistence type="predicted"/>
<dbReference type="PATRIC" id="fig|1398.26.peg.839"/>
<evidence type="ECO:0000256" key="2">
    <source>
        <dbReference type="ARBA" id="ARBA00023125"/>
    </source>
</evidence>
<dbReference type="PROSITE" id="PS00041">
    <property type="entry name" value="HTH_ARAC_FAMILY_1"/>
    <property type="match status" value="1"/>
</dbReference>
<evidence type="ECO:0000313" key="6">
    <source>
        <dbReference type="Proteomes" id="UP000075288"/>
    </source>
</evidence>
<evidence type="ECO:0000256" key="1">
    <source>
        <dbReference type="ARBA" id="ARBA00023015"/>
    </source>
</evidence>
<name>A0A150JTA9_HEYCO</name>
<evidence type="ECO:0000259" key="4">
    <source>
        <dbReference type="PROSITE" id="PS01124"/>
    </source>
</evidence>
<keyword evidence="2" id="KW-0238">DNA-binding</keyword>
<evidence type="ECO:0000313" key="5">
    <source>
        <dbReference type="EMBL" id="KYC60472.1"/>
    </source>
</evidence>
<protein>
    <recommendedName>
        <fullName evidence="4">HTH araC/xylS-type domain-containing protein</fullName>
    </recommendedName>
</protein>
<dbReference type="InterPro" id="IPR050959">
    <property type="entry name" value="MarA-like"/>
</dbReference>
<dbReference type="RefSeq" id="WP_061566857.1">
    <property type="nucleotide sequence ID" value="NZ_LQYG01000093.1"/>
</dbReference>
<dbReference type="GO" id="GO:0043565">
    <property type="term" value="F:sequence-specific DNA binding"/>
    <property type="evidence" value="ECO:0007669"/>
    <property type="project" value="InterPro"/>
</dbReference>
<keyword evidence="1" id="KW-0805">Transcription regulation</keyword>
<comment type="caution">
    <text evidence="5">The sequence shown here is derived from an EMBL/GenBank/DDBJ whole genome shotgun (WGS) entry which is preliminary data.</text>
</comment>
<dbReference type="EMBL" id="LQYG01000093">
    <property type="protein sequence ID" value="KYC60472.1"/>
    <property type="molecule type" value="Genomic_DNA"/>
</dbReference>
<dbReference type="InterPro" id="IPR018062">
    <property type="entry name" value="HTH_AraC-typ_CS"/>
</dbReference>
<dbReference type="SMART" id="SM00342">
    <property type="entry name" value="HTH_ARAC"/>
    <property type="match status" value="1"/>
</dbReference>
<feature type="domain" description="HTH araC/xylS-type" evidence="4">
    <location>
        <begin position="8"/>
        <end position="105"/>
    </location>
</feature>
<dbReference type="SUPFAM" id="SSF46689">
    <property type="entry name" value="Homeodomain-like"/>
    <property type="match status" value="1"/>
</dbReference>
<dbReference type="PANTHER" id="PTHR47504:SF5">
    <property type="entry name" value="RIGHT ORIGIN-BINDING PROTEIN"/>
    <property type="match status" value="1"/>
</dbReference>
<dbReference type="PROSITE" id="PS01124">
    <property type="entry name" value="HTH_ARAC_FAMILY_2"/>
    <property type="match status" value="1"/>
</dbReference>
<dbReference type="GO" id="GO:0003700">
    <property type="term" value="F:DNA-binding transcription factor activity"/>
    <property type="evidence" value="ECO:0007669"/>
    <property type="project" value="InterPro"/>
</dbReference>
<dbReference type="PANTHER" id="PTHR47504">
    <property type="entry name" value="RIGHT ORIGIN-BINDING PROTEIN"/>
    <property type="match status" value="1"/>
</dbReference>
<dbReference type="InterPro" id="IPR018060">
    <property type="entry name" value="HTH_AraC"/>
</dbReference>
<gene>
    <name evidence="5" type="ORF">B4098_1098</name>
</gene>
<accession>A0A150JTA9</accession>
<dbReference type="AlphaFoldDB" id="A0A150JTA9"/>
<dbReference type="InterPro" id="IPR009057">
    <property type="entry name" value="Homeodomain-like_sf"/>
</dbReference>
<sequence>MEILDKTQQVIDMLEADIMHPDYEKIAKITGIPLGLYQRIFTYICNISLAGYVRKRKLTLAAEMLLSKRKNVTETAMECGYESSSAFSRAFKEQFSVPPAMITGDIYQEKAFPPLSFKDNNTYYVMKGRRMMAELVKIEYMTAEDVLLIGISNQDFGVTTSDLWEVFWERGFDKKLHELHEYSVGMEDCIGLGYMTDFANDSGLGETYIIGKYFKTGTPVPEGMTGKIIKGGTIAKAQIGAKNLDDIISNAFILISDMVQKNGYTLDYEHFYWVEFYTVSRFCNPLENGAKQVILDFQMPCRKI</sequence>